<dbReference type="RefSeq" id="WP_085885647.1">
    <property type="nucleotide sequence ID" value="NZ_FWFR01000006.1"/>
</dbReference>
<keyword evidence="5" id="KW-0418">Kinase</keyword>
<dbReference type="InterPro" id="IPR000014">
    <property type="entry name" value="PAS"/>
</dbReference>
<dbReference type="InterPro" id="IPR003594">
    <property type="entry name" value="HATPase_dom"/>
</dbReference>
<dbReference type="PROSITE" id="PS50109">
    <property type="entry name" value="HIS_KIN"/>
    <property type="match status" value="1"/>
</dbReference>
<evidence type="ECO:0000313" key="9">
    <source>
        <dbReference type="EMBL" id="SLN77164.1"/>
    </source>
</evidence>
<evidence type="ECO:0000313" key="10">
    <source>
        <dbReference type="Proteomes" id="UP000193200"/>
    </source>
</evidence>
<dbReference type="Pfam" id="PF02518">
    <property type="entry name" value="HATPase_c"/>
    <property type="match status" value="1"/>
</dbReference>
<dbReference type="InterPro" id="IPR036890">
    <property type="entry name" value="HATPase_C_sf"/>
</dbReference>
<dbReference type="PROSITE" id="PS50113">
    <property type="entry name" value="PAC"/>
    <property type="match status" value="1"/>
</dbReference>
<proteinExistence type="predicted"/>
<dbReference type="EMBL" id="FWFR01000006">
    <property type="protein sequence ID" value="SLN77164.1"/>
    <property type="molecule type" value="Genomic_DNA"/>
</dbReference>
<dbReference type="GO" id="GO:0005886">
    <property type="term" value="C:plasma membrane"/>
    <property type="evidence" value="ECO:0007669"/>
    <property type="project" value="TreeGrafter"/>
</dbReference>
<keyword evidence="10" id="KW-1185">Reference proteome</keyword>
<feature type="domain" description="PAC" evidence="8">
    <location>
        <begin position="225"/>
        <end position="277"/>
    </location>
</feature>
<dbReference type="AlphaFoldDB" id="A0A1Y5U257"/>
<evidence type="ECO:0000256" key="3">
    <source>
        <dbReference type="ARBA" id="ARBA00022553"/>
    </source>
</evidence>
<dbReference type="SUPFAM" id="SSF55785">
    <property type="entry name" value="PYP-like sensor domain (PAS domain)"/>
    <property type="match status" value="2"/>
</dbReference>
<evidence type="ECO:0000256" key="5">
    <source>
        <dbReference type="ARBA" id="ARBA00022777"/>
    </source>
</evidence>
<keyword evidence="4 9" id="KW-0808">Transferase</keyword>
<gene>
    <name evidence="9" type="primary">pleC_7</name>
    <name evidence="9" type="ORF">OCH7691_04313</name>
</gene>
<dbReference type="Proteomes" id="UP000193200">
    <property type="component" value="Unassembled WGS sequence"/>
</dbReference>
<reference evidence="9 10" key="1">
    <citation type="submission" date="2017-03" db="EMBL/GenBank/DDBJ databases">
        <authorList>
            <person name="Afonso C.L."/>
            <person name="Miller P.J."/>
            <person name="Scott M.A."/>
            <person name="Spackman E."/>
            <person name="Goraichik I."/>
            <person name="Dimitrov K.M."/>
            <person name="Suarez D.L."/>
            <person name="Swayne D.E."/>
        </authorList>
    </citation>
    <scope>NUCLEOTIDE SEQUENCE [LARGE SCALE GENOMIC DNA]</scope>
    <source>
        <strain evidence="9 10">CECT 7691</strain>
    </source>
</reference>
<dbReference type="PRINTS" id="PR00344">
    <property type="entry name" value="BCTRLSENSOR"/>
</dbReference>
<dbReference type="NCBIfam" id="TIGR00229">
    <property type="entry name" value="sensory_box"/>
    <property type="match status" value="1"/>
</dbReference>
<dbReference type="Pfam" id="PF08448">
    <property type="entry name" value="PAS_4"/>
    <property type="match status" value="1"/>
</dbReference>
<evidence type="ECO:0000256" key="2">
    <source>
        <dbReference type="ARBA" id="ARBA00012438"/>
    </source>
</evidence>
<protein>
    <recommendedName>
        <fullName evidence="2">histidine kinase</fullName>
        <ecNumber evidence="2">2.7.13.3</ecNumber>
    </recommendedName>
</protein>
<dbReference type="InterPro" id="IPR013656">
    <property type="entry name" value="PAS_4"/>
</dbReference>
<dbReference type="Gene3D" id="3.30.565.10">
    <property type="entry name" value="Histidine kinase-like ATPase, C-terminal domain"/>
    <property type="match status" value="1"/>
</dbReference>
<dbReference type="OrthoDB" id="8477705at2"/>
<dbReference type="Gene3D" id="3.30.450.20">
    <property type="entry name" value="PAS domain"/>
    <property type="match status" value="2"/>
</dbReference>
<dbReference type="PANTHER" id="PTHR43047:SF72">
    <property type="entry name" value="OSMOSENSING HISTIDINE PROTEIN KINASE SLN1"/>
    <property type="match status" value="1"/>
</dbReference>
<dbReference type="EC" id="2.7.13.3" evidence="2"/>
<dbReference type="InParanoid" id="A0A1Y5U257"/>
<evidence type="ECO:0000259" key="8">
    <source>
        <dbReference type="PROSITE" id="PS50113"/>
    </source>
</evidence>
<comment type="catalytic activity">
    <reaction evidence="1">
        <text>ATP + protein L-histidine = ADP + protein N-phospho-L-histidine.</text>
        <dbReference type="EC" id="2.7.13.3"/>
    </reaction>
</comment>
<dbReference type="InterPro" id="IPR035965">
    <property type="entry name" value="PAS-like_dom_sf"/>
</dbReference>
<keyword evidence="3" id="KW-0597">Phosphoprotein</keyword>
<dbReference type="GO" id="GO:0009927">
    <property type="term" value="F:histidine phosphotransfer kinase activity"/>
    <property type="evidence" value="ECO:0007669"/>
    <property type="project" value="TreeGrafter"/>
</dbReference>
<evidence type="ECO:0000256" key="6">
    <source>
        <dbReference type="SAM" id="Coils"/>
    </source>
</evidence>
<dbReference type="Pfam" id="PF13426">
    <property type="entry name" value="PAS_9"/>
    <property type="match status" value="1"/>
</dbReference>
<evidence type="ECO:0000259" key="7">
    <source>
        <dbReference type="PROSITE" id="PS50109"/>
    </source>
</evidence>
<dbReference type="SUPFAM" id="SSF55874">
    <property type="entry name" value="ATPase domain of HSP90 chaperone/DNA topoisomerase II/histidine kinase"/>
    <property type="match status" value="1"/>
</dbReference>
<organism evidence="9 10">
    <name type="scientific">Oceanibacterium hippocampi</name>
    <dbReference type="NCBI Taxonomy" id="745714"/>
    <lineage>
        <taxon>Bacteria</taxon>
        <taxon>Pseudomonadati</taxon>
        <taxon>Pseudomonadota</taxon>
        <taxon>Alphaproteobacteria</taxon>
        <taxon>Sneathiellales</taxon>
        <taxon>Sneathiellaceae</taxon>
        <taxon>Oceanibacterium</taxon>
    </lineage>
</organism>
<keyword evidence="6" id="KW-0175">Coiled coil</keyword>
<feature type="coiled-coil region" evidence="6">
    <location>
        <begin position="268"/>
        <end position="306"/>
    </location>
</feature>
<dbReference type="CDD" id="cd00082">
    <property type="entry name" value="HisKA"/>
    <property type="match status" value="1"/>
</dbReference>
<sequence length="541" mass="59453">MSRQQNERLASVDERLAGRGRGTDTVMKGVVGNVFFDALFEQAPPTYVARQDGTLIYANSAFRRAFRLPGGSAGGTLPSLPDQHLAIIREVADNGRISARRITHDCGNQRLHFLGRHFPIRDQGEQLLAVGATFIDATREAEVEERLRRERKRFSDVARAASDWIWETDAKLRLTFVSDPVTQALGLPPLLLKGRRLHELGRLPETGHDLENIATSAFRAHSPFRDAPFEIDTPDGTTRNYLLNGVPVFDEEGDFDGYRGTSTDVTARLSAENEANTSKNELEKALEALTNKNLQLELAVKEANSAIRSKSEFLANMSHELRTPLNAVIGFAEVMKLETFGALSDHYRGYVDNILNAGRHLLSLIEDILDIARIENDIVTINVTPIPLSDIIRDARALIELRAGDRGIDIGEVAYDGPMTLRVDGMRTLQIFVNLLGNAVKFTQPGGKVGIDVRLDATRQLADIVVWDNGPGISDEMRETIFDAFRQGQEGVMTSPQEGVGLGLTLSRKLARLMGGDVTLESAGGESCRFVVSLPVGTGED</sequence>
<dbReference type="Gene3D" id="1.10.287.130">
    <property type="match status" value="1"/>
</dbReference>
<dbReference type="InterPro" id="IPR004358">
    <property type="entry name" value="Sig_transdc_His_kin-like_C"/>
</dbReference>
<name>A0A1Y5U257_9PROT</name>
<dbReference type="InterPro" id="IPR005467">
    <property type="entry name" value="His_kinase_dom"/>
</dbReference>
<dbReference type="SUPFAM" id="SSF47384">
    <property type="entry name" value="Homodimeric domain of signal transducing histidine kinase"/>
    <property type="match status" value="1"/>
</dbReference>
<dbReference type="Pfam" id="PF00512">
    <property type="entry name" value="HisKA"/>
    <property type="match status" value="1"/>
</dbReference>
<feature type="domain" description="Histidine kinase" evidence="7">
    <location>
        <begin position="316"/>
        <end position="538"/>
    </location>
</feature>
<dbReference type="InterPro" id="IPR000700">
    <property type="entry name" value="PAS-assoc_C"/>
</dbReference>
<evidence type="ECO:0000256" key="4">
    <source>
        <dbReference type="ARBA" id="ARBA00022679"/>
    </source>
</evidence>
<accession>A0A1Y5U257</accession>
<dbReference type="SMART" id="SM00388">
    <property type="entry name" value="HisKA"/>
    <property type="match status" value="1"/>
</dbReference>
<dbReference type="PANTHER" id="PTHR43047">
    <property type="entry name" value="TWO-COMPONENT HISTIDINE PROTEIN KINASE"/>
    <property type="match status" value="1"/>
</dbReference>
<evidence type="ECO:0000256" key="1">
    <source>
        <dbReference type="ARBA" id="ARBA00000085"/>
    </source>
</evidence>
<dbReference type="InterPro" id="IPR003661">
    <property type="entry name" value="HisK_dim/P_dom"/>
</dbReference>
<dbReference type="InterPro" id="IPR036097">
    <property type="entry name" value="HisK_dim/P_sf"/>
</dbReference>
<dbReference type="SMART" id="SM00387">
    <property type="entry name" value="HATPase_c"/>
    <property type="match status" value="1"/>
</dbReference>
<dbReference type="GO" id="GO:0000155">
    <property type="term" value="F:phosphorelay sensor kinase activity"/>
    <property type="evidence" value="ECO:0007669"/>
    <property type="project" value="InterPro"/>
</dbReference>